<dbReference type="EMBL" id="AMCI01000948">
    <property type="protein sequence ID" value="EJX07186.1"/>
    <property type="molecule type" value="Genomic_DNA"/>
</dbReference>
<protein>
    <submittedName>
        <fullName evidence="1">Uncharacterized protein</fullName>
    </submittedName>
</protein>
<sequence>MYFNKLIKWQCEVIKRFIYDRTNKEHKGKRESGVRIDIKKTFFYT</sequence>
<gene>
    <name evidence="1" type="ORF">EVA_04706</name>
</gene>
<organism evidence="1">
    <name type="scientific">gut metagenome</name>
    <dbReference type="NCBI Taxonomy" id="749906"/>
    <lineage>
        <taxon>unclassified sequences</taxon>
        <taxon>metagenomes</taxon>
        <taxon>organismal metagenomes</taxon>
    </lineage>
</organism>
<evidence type="ECO:0000313" key="1">
    <source>
        <dbReference type="EMBL" id="EJX07186.1"/>
    </source>
</evidence>
<reference evidence="1" key="1">
    <citation type="journal article" date="2012" name="PLoS ONE">
        <title>Gene sets for utilization of primary and secondary nutrition supplies in the distal gut of endangered iberian lynx.</title>
        <authorList>
            <person name="Alcaide M."/>
            <person name="Messina E."/>
            <person name="Richter M."/>
            <person name="Bargiela R."/>
            <person name="Peplies J."/>
            <person name="Huws S.A."/>
            <person name="Newbold C.J."/>
            <person name="Golyshin P.N."/>
            <person name="Simon M.A."/>
            <person name="Lopez G."/>
            <person name="Yakimov M.M."/>
            <person name="Ferrer M."/>
        </authorList>
    </citation>
    <scope>NUCLEOTIDE SEQUENCE</scope>
</reference>
<accession>J9D3G3</accession>
<dbReference type="AlphaFoldDB" id="J9D3G3"/>
<name>J9D3G3_9ZZZZ</name>
<proteinExistence type="predicted"/>
<comment type="caution">
    <text evidence="1">The sequence shown here is derived from an EMBL/GenBank/DDBJ whole genome shotgun (WGS) entry which is preliminary data.</text>
</comment>